<evidence type="ECO:0000313" key="2">
    <source>
        <dbReference type="EMBL" id="AHW76138.1"/>
    </source>
</evidence>
<reference evidence="3" key="2">
    <citation type="submission" date="2014-02" db="EMBL/GenBank/DDBJ databases">
        <title>Complete Genome Sequence of Neisseria meningitides, serogroup A strain 510612.</title>
        <authorList>
            <person name="Zhang X."/>
            <person name="Zhang Y."/>
            <person name="Yang J."/>
            <person name="Zhu Y."/>
            <person name="Jin Q."/>
        </authorList>
    </citation>
    <scope>NUCLEOTIDE SEQUENCE</scope>
    <source>
        <strain evidence="3">NMA510612</strain>
    </source>
</reference>
<feature type="region of interest" description="Disordered" evidence="1">
    <location>
        <begin position="1"/>
        <end position="43"/>
    </location>
</feature>
<organism evidence="2 3">
    <name type="scientific">Neisseria meningitidis</name>
    <dbReference type="NCBI Taxonomy" id="487"/>
    <lineage>
        <taxon>Bacteria</taxon>
        <taxon>Pseudomonadati</taxon>
        <taxon>Pseudomonadota</taxon>
        <taxon>Betaproteobacteria</taxon>
        <taxon>Neisseriales</taxon>
        <taxon>Neisseriaceae</taxon>
        <taxon>Neisseria</taxon>
    </lineage>
</organism>
<dbReference type="KEGG" id="nmx:NMA510612_1853"/>
<protein>
    <submittedName>
        <fullName evidence="2">Uncharacterized protein</fullName>
    </submittedName>
</protein>
<reference evidence="2 3" key="1">
    <citation type="journal article" date="2014" name="Genome Announc.">
        <title>Complete Genome Sequence of Neisseria meningitidis Serogroup A Strain NMA510612, Isolated from a Patient with Bacterial Meningitis in China.</title>
        <authorList>
            <person name="Zhang Y."/>
            <person name="Yang J."/>
            <person name="Xu L."/>
            <person name="Zhu Y."/>
            <person name="Liu B."/>
            <person name="Shao Z."/>
            <person name="Zhang X."/>
            <person name="Jin Q."/>
        </authorList>
    </citation>
    <scope>NUCLEOTIDE SEQUENCE [LARGE SCALE GENOMIC DNA]</scope>
    <source>
        <strain evidence="3">NMA510612</strain>
    </source>
</reference>
<gene>
    <name evidence="2" type="ORF">NMA510612_1853</name>
</gene>
<feature type="compositionally biased region" description="Polar residues" evidence="1">
    <location>
        <begin position="23"/>
        <end position="40"/>
    </location>
</feature>
<evidence type="ECO:0000313" key="3">
    <source>
        <dbReference type="Proteomes" id="UP000023582"/>
    </source>
</evidence>
<dbReference type="AlphaFoldDB" id="X5FAB9"/>
<evidence type="ECO:0000256" key="1">
    <source>
        <dbReference type="SAM" id="MobiDB-lite"/>
    </source>
</evidence>
<accession>X5FAB9</accession>
<sequence length="64" mass="6925">MPSDGRSNRHGTKTASAKMPSEKIQTASSDTLPANGNTFQPKPIRQSIRTAVYILTGFHQPVSI</sequence>
<dbReference type="PATRIC" id="fig|487.517.peg.1844"/>
<dbReference type="Proteomes" id="UP000023582">
    <property type="component" value="Chromosome"/>
</dbReference>
<name>X5FAB9_NEIME</name>
<proteinExistence type="predicted"/>
<dbReference type="EMBL" id="CP007524">
    <property type="protein sequence ID" value="AHW76138.1"/>
    <property type="molecule type" value="Genomic_DNA"/>
</dbReference>